<dbReference type="AlphaFoldDB" id="A0A7S9D9V7"/>
<reference evidence="1 2" key="1">
    <citation type="submission" date="2020-09" db="EMBL/GenBank/DDBJ databases">
        <title>Complete genomes of bradyrhizobia occurring on native shrubby legumes in Australia.</title>
        <authorList>
            <person name="Lafay B."/>
        </authorList>
    </citation>
    <scope>NUCLEOTIDE SEQUENCE [LARGE SCALE GENOMIC DNA]</scope>
    <source>
        <strain evidence="1 2">BDV5040</strain>
    </source>
</reference>
<keyword evidence="2" id="KW-1185">Reference proteome</keyword>
<organism evidence="1 2">
    <name type="scientific">Bradyrhizobium commune</name>
    <dbReference type="NCBI Taxonomy" id="83627"/>
    <lineage>
        <taxon>Bacteria</taxon>
        <taxon>Pseudomonadati</taxon>
        <taxon>Pseudomonadota</taxon>
        <taxon>Alphaproteobacteria</taxon>
        <taxon>Hyphomicrobiales</taxon>
        <taxon>Nitrobacteraceae</taxon>
        <taxon>Bradyrhizobium</taxon>
    </lineage>
</organism>
<sequence length="465" mass="50751">MANKPHVCLVVDNPLRDLEGLVLLARQLSTRGARATLVPMYEQGFDVPALQPDLVLVNYTRPNNADLIKSYKRAGILVGVLDTEGIGGKNADQFATMVKSAGCPELVDLYCVWGQSQYAAFLRQKTVAEDLLHVTGCPRYDFCAPPWRAALPKPSVGSGYVLINTNFPTVNPRFSTGSAHEEESMVKAGFSREFARQFIADGGHAHRNALDMAIKLARHFVDVEFVLRPHPFENINSYDAFAALPNAKVIQSGTSLEWISGARLLVHQNCSTAIEATMLNVEPLSMEWFNTPALRLDAATRVSRGAAAEADMIELVRQGLENRLPPLPSETGRFRREIIDELYTAMDGASSVRVSEAVLATIATPARGEPAAKVLPAPSLRGLAADAVRRTLGHRASALLRRTTSSAENERRRAGKVFDVEAVNAILQRLDGASVDRRRFVARPAVSERMKRMASGASLQLAEAN</sequence>
<accession>A0A7S9D9V7</accession>
<evidence type="ECO:0000313" key="1">
    <source>
        <dbReference type="EMBL" id="QPF93876.1"/>
    </source>
</evidence>
<dbReference type="NCBIfam" id="TIGR04396">
    <property type="entry name" value="surf_polysacc"/>
    <property type="match status" value="1"/>
</dbReference>
<dbReference type="Proteomes" id="UP000594621">
    <property type="component" value="Chromosome"/>
</dbReference>
<proteinExistence type="predicted"/>
<name>A0A7S9D9V7_9BRAD</name>
<evidence type="ECO:0000313" key="2">
    <source>
        <dbReference type="Proteomes" id="UP000594621"/>
    </source>
</evidence>
<dbReference type="EMBL" id="CP061379">
    <property type="protein sequence ID" value="QPF93876.1"/>
    <property type="molecule type" value="Genomic_DNA"/>
</dbReference>
<gene>
    <name evidence="1" type="ORF">IC761_11670</name>
</gene>
<dbReference type="InterPro" id="IPR030906">
    <property type="entry name" value="Surf_polysacc"/>
</dbReference>
<dbReference type="KEGG" id="bcou:IC761_11670"/>
<dbReference type="RefSeq" id="WP_195803383.1">
    <property type="nucleotide sequence ID" value="NZ_CP061379.1"/>
</dbReference>
<protein>
    <recommendedName>
        <fullName evidence="3">Surface carbohydrate biosynthesis protein</fullName>
    </recommendedName>
</protein>
<evidence type="ECO:0008006" key="3">
    <source>
        <dbReference type="Google" id="ProtNLM"/>
    </source>
</evidence>